<dbReference type="InterPro" id="IPR036938">
    <property type="entry name" value="PAP2/HPO_sf"/>
</dbReference>
<dbReference type="SMART" id="SM00014">
    <property type="entry name" value="acidPPc"/>
    <property type="match status" value="1"/>
</dbReference>
<feature type="transmembrane region" description="Helical" evidence="1">
    <location>
        <begin position="267"/>
        <end position="285"/>
    </location>
</feature>
<organism evidence="3">
    <name type="scientific">marine metagenome</name>
    <dbReference type="NCBI Taxonomy" id="408172"/>
    <lineage>
        <taxon>unclassified sequences</taxon>
        <taxon>metagenomes</taxon>
        <taxon>ecological metagenomes</taxon>
    </lineage>
</organism>
<gene>
    <name evidence="3" type="ORF">METZ01_LOCUS151852</name>
</gene>
<feature type="transmembrane region" description="Helical" evidence="1">
    <location>
        <begin position="239"/>
        <end position="258"/>
    </location>
</feature>
<feature type="non-terminal residue" evidence="3">
    <location>
        <position position="1"/>
    </location>
</feature>
<dbReference type="InterPro" id="IPR000326">
    <property type="entry name" value="PAP2/HPO"/>
</dbReference>
<accession>A0A382ABQ1</accession>
<name>A0A382ABQ1_9ZZZZ</name>
<dbReference type="SUPFAM" id="SSF48317">
    <property type="entry name" value="Acid phosphatase/Vanadium-dependent haloperoxidase"/>
    <property type="match status" value="1"/>
</dbReference>
<dbReference type="EMBL" id="UINC01024744">
    <property type="protein sequence ID" value="SVA98998.1"/>
    <property type="molecule type" value="Genomic_DNA"/>
</dbReference>
<dbReference type="CDD" id="cd01610">
    <property type="entry name" value="PAP2_like"/>
    <property type="match status" value="1"/>
</dbReference>
<protein>
    <recommendedName>
        <fullName evidence="2">Phosphatidic acid phosphatase type 2/haloperoxidase domain-containing protein</fullName>
    </recommendedName>
</protein>
<feature type="transmembrane region" description="Helical" evidence="1">
    <location>
        <begin position="65"/>
        <end position="83"/>
    </location>
</feature>
<keyword evidence="1" id="KW-1133">Transmembrane helix</keyword>
<keyword evidence="1" id="KW-0472">Membrane</keyword>
<dbReference type="Pfam" id="PF01569">
    <property type="entry name" value="PAP2"/>
    <property type="match status" value="1"/>
</dbReference>
<feature type="transmembrane region" description="Helical" evidence="1">
    <location>
        <begin position="188"/>
        <end position="206"/>
    </location>
</feature>
<evidence type="ECO:0000313" key="3">
    <source>
        <dbReference type="EMBL" id="SVA98998.1"/>
    </source>
</evidence>
<keyword evidence="1" id="KW-0812">Transmembrane</keyword>
<feature type="domain" description="Phosphatidic acid phosphatase type 2/haloperoxidase" evidence="2">
    <location>
        <begin position="150"/>
        <end position="254"/>
    </location>
</feature>
<proteinExistence type="predicted"/>
<dbReference type="PANTHER" id="PTHR14969">
    <property type="entry name" value="SPHINGOSINE-1-PHOSPHATE PHOSPHOHYDROLASE"/>
    <property type="match status" value="1"/>
</dbReference>
<sequence>ARSGPLLALFSMALIAALINDKPLFFLLNELATFSPLFWLHLTHLGEIVVAVSFFSVFIDKQSKLLWSLAISMALSILVVQGLKHAIDAPRPPAVLAVDEIHVIIPAFRTLRPPDPTIDYVKLIDARPDTAAAWQNIQSDPNSPEARYWVPRMGGIATKEKFGIAYYQETLDLERGTYGGIYRPSARSFPSGHTATIVCALTLVMLHFRKRKWAWGLALAALAVGVSRIVVGVHWPLDVAVGGLIGWAAAVLGTWISYRAPIASTQIGHRVIALLPGLAALILLTRKPVYPDIALF</sequence>
<reference evidence="3" key="1">
    <citation type="submission" date="2018-05" db="EMBL/GenBank/DDBJ databases">
        <authorList>
            <person name="Lanie J.A."/>
            <person name="Ng W.-L."/>
            <person name="Kazmierczak K.M."/>
            <person name="Andrzejewski T.M."/>
            <person name="Davidsen T.M."/>
            <person name="Wayne K.J."/>
            <person name="Tettelin H."/>
            <person name="Glass J.I."/>
            <person name="Rusch D."/>
            <person name="Podicherti R."/>
            <person name="Tsui H.-C.T."/>
            <person name="Winkler M.E."/>
        </authorList>
    </citation>
    <scope>NUCLEOTIDE SEQUENCE</scope>
</reference>
<evidence type="ECO:0000259" key="2">
    <source>
        <dbReference type="SMART" id="SM00014"/>
    </source>
</evidence>
<feature type="transmembrane region" description="Helical" evidence="1">
    <location>
        <begin position="213"/>
        <end position="233"/>
    </location>
</feature>
<feature type="non-terminal residue" evidence="3">
    <location>
        <position position="296"/>
    </location>
</feature>
<dbReference type="PANTHER" id="PTHR14969:SF13">
    <property type="entry name" value="AT30094P"/>
    <property type="match status" value="1"/>
</dbReference>
<dbReference type="AlphaFoldDB" id="A0A382ABQ1"/>
<feature type="transmembrane region" description="Helical" evidence="1">
    <location>
        <begin position="37"/>
        <end position="58"/>
    </location>
</feature>
<evidence type="ECO:0000256" key="1">
    <source>
        <dbReference type="SAM" id="Phobius"/>
    </source>
</evidence>
<dbReference type="Gene3D" id="1.20.144.10">
    <property type="entry name" value="Phosphatidic acid phosphatase type 2/haloperoxidase"/>
    <property type="match status" value="1"/>
</dbReference>